<gene>
    <name evidence="4" type="ORF">THRCLA_03240</name>
</gene>
<feature type="repeat" description="ANK" evidence="3">
    <location>
        <begin position="232"/>
        <end position="264"/>
    </location>
</feature>
<evidence type="ECO:0000256" key="2">
    <source>
        <dbReference type="ARBA" id="ARBA00023043"/>
    </source>
</evidence>
<dbReference type="InterPro" id="IPR000560">
    <property type="entry name" value="His_Pase_clade-2"/>
</dbReference>
<keyword evidence="5" id="KW-1185">Reference proteome</keyword>
<reference evidence="4 5" key="1">
    <citation type="journal article" date="2014" name="Genome Biol. Evol.">
        <title>The secreted proteins of Achlya hypogyna and Thraustotheca clavata identify the ancestral oomycete secretome and reveal gene acquisitions by horizontal gene transfer.</title>
        <authorList>
            <person name="Misner I."/>
            <person name="Blouin N."/>
            <person name="Leonard G."/>
            <person name="Richards T.A."/>
            <person name="Lane C.E."/>
        </authorList>
    </citation>
    <scope>NUCLEOTIDE SEQUENCE [LARGE SCALE GENOMIC DNA]</scope>
    <source>
        <strain evidence="4 5">ATCC 34112</strain>
    </source>
</reference>
<evidence type="ECO:0000313" key="4">
    <source>
        <dbReference type="EMBL" id="OQS04531.1"/>
    </source>
</evidence>
<dbReference type="SUPFAM" id="SSF48403">
    <property type="entry name" value="Ankyrin repeat"/>
    <property type="match status" value="1"/>
</dbReference>
<dbReference type="AlphaFoldDB" id="A0A1W0A2X4"/>
<feature type="repeat" description="ANK" evidence="3">
    <location>
        <begin position="100"/>
        <end position="132"/>
    </location>
</feature>
<dbReference type="PANTHER" id="PTHR24126">
    <property type="entry name" value="ANKYRIN REPEAT, PH AND SEC7 DOMAIN CONTAINING PROTEIN SECG-RELATED"/>
    <property type="match status" value="1"/>
</dbReference>
<proteinExistence type="predicted"/>
<dbReference type="InterPro" id="IPR036770">
    <property type="entry name" value="Ankyrin_rpt-contain_sf"/>
</dbReference>
<feature type="repeat" description="ANK" evidence="3">
    <location>
        <begin position="331"/>
        <end position="363"/>
    </location>
</feature>
<dbReference type="STRING" id="74557.A0A1W0A2X4"/>
<dbReference type="InterPro" id="IPR002110">
    <property type="entry name" value="Ankyrin_rpt"/>
</dbReference>
<feature type="repeat" description="ANK" evidence="3">
    <location>
        <begin position="67"/>
        <end position="99"/>
    </location>
</feature>
<dbReference type="InterPro" id="IPR029033">
    <property type="entry name" value="His_PPase_superfam"/>
</dbReference>
<dbReference type="Proteomes" id="UP000243217">
    <property type="component" value="Unassembled WGS sequence"/>
</dbReference>
<dbReference type="Pfam" id="PF00023">
    <property type="entry name" value="Ank"/>
    <property type="match status" value="5"/>
</dbReference>
<dbReference type="PROSITE" id="PS50297">
    <property type="entry name" value="ANK_REP_REGION"/>
    <property type="match status" value="8"/>
</dbReference>
<evidence type="ECO:0000256" key="3">
    <source>
        <dbReference type="PROSITE-ProRule" id="PRU00023"/>
    </source>
</evidence>
<feature type="repeat" description="ANK" evidence="3">
    <location>
        <begin position="166"/>
        <end position="198"/>
    </location>
</feature>
<dbReference type="Pfam" id="PF00328">
    <property type="entry name" value="His_Phos_2"/>
    <property type="match status" value="1"/>
</dbReference>
<dbReference type="Pfam" id="PF12796">
    <property type="entry name" value="Ank_2"/>
    <property type="match status" value="2"/>
</dbReference>
<dbReference type="PRINTS" id="PR01415">
    <property type="entry name" value="ANKYRIN"/>
</dbReference>
<dbReference type="PANTHER" id="PTHR24126:SF14">
    <property type="entry name" value="ANK_REP_REGION DOMAIN-CONTAINING PROTEIN"/>
    <property type="match status" value="1"/>
</dbReference>
<dbReference type="GO" id="GO:0005634">
    <property type="term" value="C:nucleus"/>
    <property type="evidence" value="ECO:0007669"/>
    <property type="project" value="TreeGrafter"/>
</dbReference>
<organism evidence="4 5">
    <name type="scientific">Thraustotheca clavata</name>
    <dbReference type="NCBI Taxonomy" id="74557"/>
    <lineage>
        <taxon>Eukaryota</taxon>
        <taxon>Sar</taxon>
        <taxon>Stramenopiles</taxon>
        <taxon>Oomycota</taxon>
        <taxon>Saprolegniomycetes</taxon>
        <taxon>Saprolegniales</taxon>
        <taxon>Achlyaceae</taxon>
        <taxon>Thraustotheca</taxon>
    </lineage>
</organism>
<dbReference type="PROSITE" id="PS50088">
    <property type="entry name" value="ANK_REPEAT"/>
    <property type="match status" value="9"/>
</dbReference>
<evidence type="ECO:0000313" key="5">
    <source>
        <dbReference type="Proteomes" id="UP000243217"/>
    </source>
</evidence>
<dbReference type="CDD" id="cd07061">
    <property type="entry name" value="HP_HAP_like"/>
    <property type="match status" value="1"/>
</dbReference>
<feature type="repeat" description="ANK" evidence="3">
    <location>
        <begin position="298"/>
        <end position="330"/>
    </location>
</feature>
<dbReference type="Gene3D" id="1.25.40.20">
    <property type="entry name" value="Ankyrin repeat-containing domain"/>
    <property type="match status" value="5"/>
</dbReference>
<dbReference type="GO" id="GO:0061629">
    <property type="term" value="F:RNA polymerase II-specific DNA-binding transcription factor binding"/>
    <property type="evidence" value="ECO:0007669"/>
    <property type="project" value="TreeGrafter"/>
</dbReference>
<comment type="caution">
    <text evidence="4">The sequence shown here is derived from an EMBL/GenBank/DDBJ whole genome shotgun (WGS) entry which is preliminary data.</text>
</comment>
<keyword evidence="1" id="KW-0677">Repeat</keyword>
<sequence length="737" mass="82520">MNEHELLLEAAKNDDLNQLQELLSRGIDPNTWVEDWTPLLKASFKGNATAVKLLLNARAMIDTADENGWTPLYVAAQNGCVDVVAELLSSNADVDKCAHSGWTPLFAASYYGHYTIVSMLIAANAQVNKAENGGRTPLWAAASNGRTIIASQLICANANVNQSMQHGYTPLYIAAQNGHSVVVTLLIKANADINLCQEGEATPLFIAAQNGHAAVVKLLLEAKADVEKSVDDGATPLFVAAQNGHFQIVALLLQHNANINAPKSDGATPLYIACQLGHVNVVKLLLQADANVNACEIKGETPLWVSSEMGHEKIVALLINANASVDQADNTGATPLFIAARKDHDTIVSLLLKANADFELRNKINALYRHGTRYPMASEYSKMLHVLEEMQSTYFEDIPQWLQTYSFNYDKNMTEILAPQGIEELEGLGLRAKALATKYGFPMEFSHDSYIMEHTRIHRTKESAMAFAKMYFDDVKDVEYLVKKAGQDIDLRFFDNCPTYASKVDKNNTALTVETKKFEESKRGYDIVTQVHKALNLPTSANLTFAQVKSMYDACAYEVALFNRYDTWCTLFTRRDLYLLDFHADLKKFYQCGTGYDISYKIAGPLLKHIMETMEDYQHGNSTIRGYFRFAHAETILPLFCVLGLCPDSKLRASLSYDELKQRTYKVSNISPFAANLMFHLYECPTTPEYRIQLLVNEDPLPLSYCREKVFCTMQELEIAYDEAMKYDFQKQCQLNQ</sequence>
<feature type="repeat" description="ANK" evidence="3">
    <location>
        <begin position="265"/>
        <end position="297"/>
    </location>
</feature>
<protein>
    <submittedName>
        <fullName evidence="4">Ankyrin 2,3/unc44</fullName>
    </submittedName>
</protein>
<dbReference type="OrthoDB" id="90295at2759"/>
<dbReference type="SUPFAM" id="SSF53254">
    <property type="entry name" value="Phosphoglycerate mutase-like"/>
    <property type="match status" value="1"/>
</dbReference>
<name>A0A1W0A2X4_9STRA</name>
<dbReference type="GO" id="GO:0006357">
    <property type="term" value="P:regulation of transcription by RNA polymerase II"/>
    <property type="evidence" value="ECO:0007669"/>
    <property type="project" value="TreeGrafter"/>
</dbReference>
<dbReference type="SMART" id="SM00248">
    <property type="entry name" value="ANK"/>
    <property type="match status" value="11"/>
</dbReference>
<accession>A0A1W0A2X4</accession>
<dbReference type="EMBL" id="JNBS01000600">
    <property type="protein sequence ID" value="OQS04531.1"/>
    <property type="molecule type" value="Genomic_DNA"/>
</dbReference>
<keyword evidence="2 3" id="KW-0040">ANK repeat</keyword>
<feature type="repeat" description="ANK" evidence="3">
    <location>
        <begin position="34"/>
        <end position="66"/>
    </location>
</feature>
<evidence type="ECO:0000256" key="1">
    <source>
        <dbReference type="ARBA" id="ARBA00022737"/>
    </source>
</evidence>
<dbReference type="Gene3D" id="3.40.50.1240">
    <property type="entry name" value="Phosphoglycerate mutase-like"/>
    <property type="match status" value="1"/>
</dbReference>
<feature type="repeat" description="ANK" evidence="3">
    <location>
        <begin position="199"/>
        <end position="231"/>
    </location>
</feature>